<feature type="domain" description="B12-binding" evidence="8">
    <location>
        <begin position="1"/>
        <end position="122"/>
    </location>
</feature>
<reference evidence="10" key="1">
    <citation type="journal article" date="2020" name="mSystems">
        <title>Genome- and Community-Level Interaction Insights into Carbon Utilization and Element Cycling Functions of Hydrothermarchaeota in Hydrothermal Sediment.</title>
        <authorList>
            <person name="Zhou Z."/>
            <person name="Liu Y."/>
            <person name="Xu W."/>
            <person name="Pan J."/>
            <person name="Luo Z.H."/>
            <person name="Li M."/>
        </authorList>
    </citation>
    <scope>NUCLEOTIDE SEQUENCE [LARGE SCALE GENOMIC DNA]</scope>
    <source>
        <strain evidence="10">HyVt-219</strain>
    </source>
</reference>
<feature type="non-terminal residue" evidence="10">
    <location>
        <position position="1"/>
    </location>
</feature>
<dbReference type="SFLD" id="SFLDS00029">
    <property type="entry name" value="Radical_SAM"/>
    <property type="match status" value="1"/>
</dbReference>
<dbReference type="SFLD" id="SFLDG01082">
    <property type="entry name" value="B12-binding_domain_containing"/>
    <property type="match status" value="1"/>
</dbReference>
<dbReference type="InterPro" id="IPR023404">
    <property type="entry name" value="rSAM_horseshoe"/>
</dbReference>
<accession>A0A7V0MZN9</accession>
<feature type="domain" description="Radical SAM core" evidence="9">
    <location>
        <begin position="149"/>
        <end position="375"/>
    </location>
</feature>
<dbReference type="SFLD" id="SFLDG01123">
    <property type="entry name" value="methyltransferase_(Class_B)"/>
    <property type="match status" value="1"/>
</dbReference>
<dbReference type="InterPro" id="IPR058240">
    <property type="entry name" value="rSAM_sf"/>
</dbReference>
<comment type="cofactor">
    <cofactor evidence="1">
        <name>[4Fe-4S] cluster</name>
        <dbReference type="ChEBI" id="CHEBI:49883"/>
    </cofactor>
</comment>
<dbReference type="GO" id="GO:0031419">
    <property type="term" value="F:cobalamin binding"/>
    <property type="evidence" value="ECO:0007669"/>
    <property type="project" value="InterPro"/>
</dbReference>
<gene>
    <name evidence="10" type="ORF">ENG47_03880</name>
</gene>
<dbReference type="InterPro" id="IPR034466">
    <property type="entry name" value="Methyltransferase_Class_B"/>
</dbReference>
<dbReference type="GO" id="GO:0051539">
    <property type="term" value="F:4 iron, 4 sulfur cluster binding"/>
    <property type="evidence" value="ECO:0007669"/>
    <property type="project" value="UniProtKB-KW"/>
</dbReference>
<dbReference type="PANTHER" id="PTHR43409:SF7">
    <property type="entry name" value="BLL1977 PROTEIN"/>
    <property type="match status" value="1"/>
</dbReference>
<dbReference type="GO" id="GO:0003824">
    <property type="term" value="F:catalytic activity"/>
    <property type="evidence" value="ECO:0007669"/>
    <property type="project" value="InterPro"/>
</dbReference>
<dbReference type="Pfam" id="PF04055">
    <property type="entry name" value="Radical_SAM"/>
    <property type="match status" value="1"/>
</dbReference>
<dbReference type="InterPro" id="IPR006638">
    <property type="entry name" value="Elp3/MiaA/NifB-like_rSAM"/>
</dbReference>
<organism evidence="10">
    <name type="scientific">Aerophobetes bacterium</name>
    <dbReference type="NCBI Taxonomy" id="2030807"/>
    <lineage>
        <taxon>Bacteria</taxon>
        <taxon>Candidatus Aerophobota</taxon>
    </lineage>
</organism>
<sequence>KEEKKRAKRAKVFKIPPLGLLNVAAVTPDDVKVILTDENVEMIDFERKRDLVGITVMTSTAPRAYEIADIFRKKGVPVVLGGSHVSALPDEAIQHADSVVIGEAEGCWEKLIDDFKRYGKEGLKKFYKNQEKPDLSEVPFPRWDILKEDTYIVKKVLHATRGCPYNCSFCSVTRFFGRKIRKRPVEKIVECIEKNVGKSLKDRFFVFLDVNIMGNRKYAKDLFKALIPYRIIWMSQASVNSAYDDELLALAAKSGCKALFVGFETIAPEALKEIGKYQNKVDFYIEAIKRFHRHGIFVEGAFIFGFDADTREVFEETVRFVNRAKLDGVQYTILTPLPGTAFYEKIEREKRFIDRNWSNYDCGHIVFKPKNMTPEELQAGLNWAYKKTYSLPSIFKRLTGVFTGGRWKYAIPLLIFNLGYRKTCKRMAKEAWNPNKKLSHDRIFK</sequence>
<dbReference type="PROSITE" id="PS51918">
    <property type="entry name" value="RADICAL_SAM"/>
    <property type="match status" value="1"/>
</dbReference>
<dbReference type="SUPFAM" id="SSF102114">
    <property type="entry name" value="Radical SAM enzymes"/>
    <property type="match status" value="1"/>
</dbReference>
<evidence type="ECO:0000256" key="4">
    <source>
        <dbReference type="ARBA" id="ARBA00022691"/>
    </source>
</evidence>
<dbReference type="Pfam" id="PF02310">
    <property type="entry name" value="B12-binding"/>
    <property type="match status" value="1"/>
</dbReference>
<evidence type="ECO:0000256" key="6">
    <source>
        <dbReference type="ARBA" id="ARBA00023004"/>
    </source>
</evidence>
<keyword evidence="5" id="KW-0479">Metal-binding</keyword>
<dbReference type="CDD" id="cd01335">
    <property type="entry name" value="Radical_SAM"/>
    <property type="match status" value="1"/>
</dbReference>
<evidence type="ECO:0000256" key="1">
    <source>
        <dbReference type="ARBA" id="ARBA00001966"/>
    </source>
</evidence>
<name>A0A7V0MZN9_UNCAE</name>
<keyword evidence="3" id="KW-0808">Transferase</keyword>
<dbReference type="Proteomes" id="UP000885660">
    <property type="component" value="Unassembled WGS sequence"/>
</dbReference>
<dbReference type="PROSITE" id="PS51332">
    <property type="entry name" value="B12_BINDING"/>
    <property type="match status" value="1"/>
</dbReference>
<dbReference type="SMART" id="SM00729">
    <property type="entry name" value="Elp3"/>
    <property type="match status" value="1"/>
</dbReference>
<proteinExistence type="predicted"/>
<keyword evidence="4" id="KW-0949">S-adenosyl-L-methionine</keyword>
<dbReference type="CDD" id="cd02068">
    <property type="entry name" value="radical_SAM_B12_BD"/>
    <property type="match status" value="1"/>
</dbReference>
<dbReference type="AlphaFoldDB" id="A0A7V0MZN9"/>
<evidence type="ECO:0000259" key="9">
    <source>
        <dbReference type="PROSITE" id="PS51918"/>
    </source>
</evidence>
<dbReference type="EMBL" id="DRBC01000233">
    <property type="protein sequence ID" value="HDN84880.1"/>
    <property type="molecule type" value="Genomic_DNA"/>
</dbReference>
<keyword evidence="6" id="KW-0408">Iron</keyword>
<keyword evidence="2" id="KW-0489">Methyltransferase</keyword>
<evidence type="ECO:0000256" key="3">
    <source>
        <dbReference type="ARBA" id="ARBA00022679"/>
    </source>
</evidence>
<dbReference type="InterPro" id="IPR006158">
    <property type="entry name" value="Cobalamin-bd"/>
</dbReference>
<dbReference type="Gene3D" id="3.40.50.280">
    <property type="entry name" value="Cobalamin-binding domain"/>
    <property type="match status" value="1"/>
</dbReference>
<dbReference type="InterPro" id="IPR007197">
    <property type="entry name" value="rSAM"/>
</dbReference>
<dbReference type="Gene3D" id="3.80.30.20">
    <property type="entry name" value="tm_1862 like domain"/>
    <property type="match status" value="1"/>
</dbReference>
<evidence type="ECO:0000256" key="2">
    <source>
        <dbReference type="ARBA" id="ARBA00022603"/>
    </source>
</evidence>
<evidence type="ECO:0000259" key="8">
    <source>
        <dbReference type="PROSITE" id="PS51332"/>
    </source>
</evidence>
<dbReference type="GO" id="GO:0005829">
    <property type="term" value="C:cytosol"/>
    <property type="evidence" value="ECO:0007669"/>
    <property type="project" value="TreeGrafter"/>
</dbReference>
<dbReference type="PANTHER" id="PTHR43409">
    <property type="entry name" value="ANAEROBIC MAGNESIUM-PROTOPORPHYRIN IX MONOMETHYL ESTER CYCLASE-RELATED"/>
    <property type="match status" value="1"/>
</dbReference>
<protein>
    <submittedName>
        <fullName evidence="10">B12-binding domain-containing radical SAM protein</fullName>
    </submittedName>
</protein>
<evidence type="ECO:0000256" key="5">
    <source>
        <dbReference type="ARBA" id="ARBA00022723"/>
    </source>
</evidence>
<evidence type="ECO:0000256" key="7">
    <source>
        <dbReference type="ARBA" id="ARBA00023014"/>
    </source>
</evidence>
<keyword evidence="7" id="KW-0411">Iron-sulfur</keyword>
<evidence type="ECO:0000313" key="10">
    <source>
        <dbReference type="EMBL" id="HDN84880.1"/>
    </source>
</evidence>
<comment type="caution">
    <text evidence="10">The sequence shown here is derived from an EMBL/GenBank/DDBJ whole genome shotgun (WGS) entry which is preliminary data.</text>
</comment>
<dbReference type="GO" id="GO:0046872">
    <property type="term" value="F:metal ion binding"/>
    <property type="evidence" value="ECO:0007669"/>
    <property type="project" value="UniProtKB-KW"/>
</dbReference>
<dbReference type="InterPro" id="IPR051198">
    <property type="entry name" value="BchE-like"/>
</dbReference>